<dbReference type="GO" id="GO:0015288">
    <property type="term" value="F:porin activity"/>
    <property type="evidence" value="ECO:0007669"/>
    <property type="project" value="InterPro"/>
</dbReference>
<keyword evidence="2 4" id="KW-0732">Signal</keyword>
<sequence length="369" mass="40777">MTNINKKILIPFALFPVMAFADGIQENPEQDIIEVEEIQLAEVPPPKTFVTGRLQYNVSNIQTRDGALPSQDTIGWLDARLGAQTYQPIDHDLTAFGIMEFDISSKEAVVGMDNKKNELMPRYVFAGIDSKEYGKVSVGRVGSGLLELVNLTDFFAFNGGGETIASRASMIDTSASGVTRQDNTIEYGHKIGGLTFSTGYIMDSGVFSDTGVDKGFNGALSYNFTLSELSHVKPVVAFQKTYAADRADNDADSYTFWGIGAEYYYADFGTSFIYSEDKLDGTLQDLGTNKGLETMVRWTGFDKLDLRAGYFMQKNDVYGDKMINDIVFDAHYFLSPKMRLIGEYSFRNADEIGSESGKNKKTSSILPSD</sequence>
<dbReference type="PANTHER" id="PTHR34501:SF2">
    <property type="entry name" value="OUTER MEMBRANE PORIN F-RELATED"/>
    <property type="match status" value="1"/>
</dbReference>
<dbReference type="InterPro" id="IPR033900">
    <property type="entry name" value="Gram_neg_porin_domain"/>
</dbReference>
<feature type="signal peptide" evidence="4">
    <location>
        <begin position="1"/>
        <end position="21"/>
    </location>
</feature>
<dbReference type="PANTHER" id="PTHR34501">
    <property type="entry name" value="PROTEIN YDDL-RELATED"/>
    <property type="match status" value="1"/>
</dbReference>
<protein>
    <submittedName>
        <fullName evidence="6">Porin</fullName>
    </submittedName>
</protein>
<organism evidence="6 7">
    <name type="scientific">Grimontia sedimenti</name>
    <dbReference type="NCBI Taxonomy" id="2711294"/>
    <lineage>
        <taxon>Bacteria</taxon>
        <taxon>Pseudomonadati</taxon>
        <taxon>Pseudomonadota</taxon>
        <taxon>Gammaproteobacteria</taxon>
        <taxon>Vibrionales</taxon>
        <taxon>Vibrionaceae</taxon>
        <taxon>Grimontia</taxon>
    </lineage>
</organism>
<evidence type="ECO:0000313" key="7">
    <source>
        <dbReference type="Proteomes" id="UP000473008"/>
    </source>
</evidence>
<comment type="subcellular location">
    <subcellularLocation>
        <location evidence="1">Cell outer membrane</location>
        <topology evidence="1">Multi-pass membrane protein</topology>
    </subcellularLocation>
</comment>
<dbReference type="GO" id="GO:0034220">
    <property type="term" value="P:monoatomic ion transmembrane transport"/>
    <property type="evidence" value="ECO:0007669"/>
    <property type="project" value="InterPro"/>
</dbReference>
<name>A0A6M1RE04_9GAMM</name>
<evidence type="ECO:0000256" key="2">
    <source>
        <dbReference type="ARBA" id="ARBA00022729"/>
    </source>
</evidence>
<dbReference type="CDD" id="cd00342">
    <property type="entry name" value="gram_neg_porins"/>
    <property type="match status" value="1"/>
</dbReference>
<dbReference type="InterPro" id="IPR050298">
    <property type="entry name" value="Gram-neg_bact_OMP"/>
</dbReference>
<gene>
    <name evidence="6" type="ORF">G5S52_12315</name>
</gene>
<dbReference type="EMBL" id="JAALDL010000008">
    <property type="protein sequence ID" value="NGN98404.1"/>
    <property type="molecule type" value="Genomic_DNA"/>
</dbReference>
<dbReference type="SUPFAM" id="SSF56935">
    <property type="entry name" value="Porins"/>
    <property type="match status" value="1"/>
</dbReference>
<evidence type="ECO:0000259" key="5">
    <source>
        <dbReference type="Pfam" id="PF13609"/>
    </source>
</evidence>
<dbReference type="Pfam" id="PF13609">
    <property type="entry name" value="Porin_4"/>
    <property type="match status" value="1"/>
</dbReference>
<reference evidence="6 7" key="1">
    <citation type="submission" date="2020-02" db="EMBL/GenBank/DDBJ databases">
        <title>The draft genome of Grimontia sedimenta sp. nov., isolated from benthic sediments near coral reefs south of Kuwait.</title>
        <authorList>
            <person name="Mahmoud H.M."/>
            <person name="Jose L."/>
            <person name="Eapen S."/>
        </authorList>
    </citation>
    <scope>NUCLEOTIDE SEQUENCE [LARGE SCALE GENOMIC DNA]</scope>
    <source>
        <strain evidence="6 7">S25</strain>
    </source>
</reference>
<keyword evidence="3" id="KW-0472">Membrane</keyword>
<accession>A0A6M1RE04</accession>
<proteinExistence type="predicted"/>
<feature type="chain" id="PRO_5026761075" evidence="4">
    <location>
        <begin position="22"/>
        <end position="369"/>
    </location>
</feature>
<dbReference type="RefSeq" id="WP_165013914.1">
    <property type="nucleotide sequence ID" value="NZ_JAALDL010000008.1"/>
</dbReference>
<evidence type="ECO:0000256" key="3">
    <source>
        <dbReference type="ARBA" id="ARBA00023136"/>
    </source>
</evidence>
<evidence type="ECO:0000313" key="6">
    <source>
        <dbReference type="EMBL" id="NGN98404.1"/>
    </source>
</evidence>
<comment type="caution">
    <text evidence="6">The sequence shown here is derived from an EMBL/GenBank/DDBJ whole genome shotgun (WGS) entry which is preliminary data.</text>
</comment>
<dbReference type="InterPro" id="IPR023614">
    <property type="entry name" value="Porin_dom_sf"/>
</dbReference>
<dbReference type="AlphaFoldDB" id="A0A6M1RE04"/>
<feature type="domain" description="Porin" evidence="5">
    <location>
        <begin position="50"/>
        <end position="348"/>
    </location>
</feature>
<dbReference type="Proteomes" id="UP000473008">
    <property type="component" value="Unassembled WGS sequence"/>
</dbReference>
<keyword evidence="7" id="KW-1185">Reference proteome</keyword>
<evidence type="ECO:0000256" key="4">
    <source>
        <dbReference type="SAM" id="SignalP"/>
    </source>
</evidence>
<dbReference type="Gene3D" id="2.40.160.10">
    <property type="entry name" value="Porin"/>
    <property type="match status" value="1"/>
</dbReference>
<evidence type="ECO:0000256" key="1">
    <source>
        <dbReference type="ARBA" id="ARBA00004571"/>
    </source>
</evidence>
<dbReference type="GO" id="GO:0009279">
    <property type="term" value="C:cell outer membrane"/>
    <property type="evidence" value="ECO:0007669"/>
    <property type="project" value="UniProtKB-SubCell"/>
</dbReference>